<keyword evidence="3" id="KW-1185">Reference proteome</keyword>
<sequence>MSNAWPQACGFNLRLGCYGGGQKLWFREKKKWSKPRLTIILEKCEKECMLSRCREDSHHRHQPLRSSLTAPEWGEDSGGVVV</sequence>
<evidence type="ECO:0000256" key="1">
    <source>
        <dbReference type="SAM" id="MobiDB-lite"/>
    </source>
</evidence>
<proteinExistence type="predicted"/>
<evidence type="ECO:0000313" key="3">
    <source>
        <dbReference type="Proteomes" id="UP000026960"/>
    </source>
</evidence>
<dbReference type="Proteomes" id="UP000026960">
    <property type="component" value="Chromosome 12"/>
</dbReference>
<name>A0A0D3HUX6_9ORYZ</name>
<organism evidence="2">
    <name type="scientific">Oryza barthii</name>
    <dbReference type="NCBI Taxonomy" id="65489"/>
    <lineage>
        <taxon>Eukaryota</taxon>
        <taxon>Viridiplantae</taxon>
        <taxon>Streptophyta</taxon>
        <taxon>Embryophyta</taxon>
        <taxon>Tracheophyta</taxon>
        <taxon>Spermatophyta</taxon>
        <taxon>Magnoliopsida</taxon>
        <taxon>Liliopsida</taxon>
        <taxon>Poales</taxon>
        <taxon>Poaceae</taxon>
        <taxon>BOP clade</taxon>
        <taxon>Oryzoideae</taxon>
        <taxon>Oryzeae</taxon>
        <taxon>Oryzinae</taxon>
        <taxon>Oryza</taxon>
    </lineage>
</organism>
<dbReference type="HOGENOM" id="CLU_2561932_0_0_1"/>
<reference evidence="2" key="1">
    <citation type="journal article" date="2009" name="Rice">
        <title>De Novo Next Generation Sequencing of Plant Genomes.</title>
        <authorList>
            <person name="Rounsley S."/>
            <person name="Marri P.R."/>
            <person name="Yu Y."/>
            <person name="He R."/>
            <person name="Sisneros N."/>
            <person name="Goicoechea J.L."/>
            <person name="Lee S.J."/>
            <person name="Angelova A."/>
            <person name="Kudrna D."/>
            <person name="Luo M."/>
            <person name="Affourtit J."/>
            <person name="Desany B."/>
            <person name="Knight J."/>
            <person name="Niazi F."/>
            <person name="Egholm M."/>
            <person name="Wing R.A."/>
        </authorList>
    </citation>
    <scope>NUCLEOTIDE SEQUENCE [LARGE SCALE GENOMIC DNA]</scope>
    <source>
        <strain evidence="2">cv. IRGC 105608</strain>
    </source>
</reference>
<evidence type="ECO:0000313" key="2">
    <source>
        <dbReference type="EnsemblPlants" id="OBART12G13370.1"/>
    </source>
</evidence>
<protein>
    <submittedName>
        <fullName evidence="2">Uncharacterized protein</fullName>
    </submittedName>
</protein>
<dbReference type="AlphaFoldDB" id="A0A0D3HUX6"/>
<feature type="region of interest" description="Disordered" evidence="1">
    <location>
        <begin position="55"/>
        <end position="82"/>
    </location>
</feature>
<reference evidence="2" key="2">
    <citation type="submission" date="2015-03" db="UniProtKB">
        <authorList>
            <consortium name="EnsemblPlants"/>
        </authorList>
    </citation>
    <scope>IDENTIFICATION</scope>
</reference>
<dbReference type="EnsemblPlants" id="OBART12G13370.1">
    <property type="protein sequence ID" value="OBART12G13370.1"/>
    <property type="gene ID" value="OBART12G13370"/>
</dbReference>
<dbReference type="PaxDb" id="65489-OBART12G13370.1"/>
<accession>A0A0D3HUX6</accession>
<dbReference type="Gramene" id="OBART12G13370.1">
    <property type="protein sequence ID" value="OBART12G13370.1"/>
    <property type="gene ID" value="OBART12G13370"/>
</dbReference>